<proteinExistence type="predicted"/>
<evidence type="ECO:0000256" key="1">
    <source>
        <dbReference type="SAM" id="Coils"/>
    </source>
</evidence>
<keyword evidence="1" id="KW-0175">Coiled coil</keyword>
<dbReference type="PANTHER" id="PTHR48019">
    <property type="entry name" value="SERUM RESPONSE FACTOR HOMOLOG"/>
    <property type="match status" value="1"/>
</dbReference>
<dbReference type="InterPro" id="IPR050142">
    <property type="entry name" value="MADS-box/MEF2_TF"/>
</dbReference>
<dbReference type="Proteomes" id="UP000636800">
    <property type="component" value="Chromosome 10"/>
</dbReference>
<dbReference type="EMBL" id="JADCNL010000010">
    <property type="protein sequence ID" value="KAG0464385.1"/>
    <property type="molecule type" value="Genomic_DNA"/>
</dbReference>
<dbReference type="PROSITE" id="PS51297">
    <property type="entry name" value="K_BOX"/>
    <property type="match status" value="1"/>
</dbReference>
<evidence type="ECO:0000313" key="3">
    <source>
        <dbReference type="EMBL" id="KAG0464385.1"/>
    </source>
</evidence>
<feature type="non-terminal residue" evidence="3">
    <location>
        <position position="1"/>
    </location>
</feature>
<reference evidence="3 4" key="1">
    <citation type="journal article" date="2020" name="Nat. Food">
        <title>A phased Vanilla planifolia genome enables genetic improvement of flavour and production.</title>
        <authorList>
            <person name="Hasing T."/>
            <person name="Tang H."/>
            <person name="Brym M."/>
            <person name="Khazi F."/>
            <person name="Huang T."/>
            <person name="Chambers A.H."/>
        </authorList>
    </citation>
    <scope>NUCLEOTIDE SEQUENCE [LARGE SCALE GENOMIC DNA]</scope>
    <source>
        <tissue evidence="3">Leaf</tissue>
    </source>
</reference>
<feature type="domain" description="K-box" evidence="2">
    <location>
        <begin position="73"/>
        <end position="163"/>
    </location>
</feature>
<sequence length="231" mass="26154">GVIRGLHEGDNRGLKKAINLIISLKTKKDKNWEVDCGISLGLVGKKESMMKTLERYQKCSYNASESSVLSKETQNSYQEYLKLKSRVEYLQRSQRNLLGEDLGQLSTKELEQLELQLEMSLKHIRSTKTQLMLDQLCDLKRKEQMLQEANRSLRRKLQEDEPEIPLQLSWPVGGIGSSGGSGDRQHQSDGFFQPLPCDSSLQIGYSPVCIDQQLNNPSSAHNVNGFIPGWM</sequence>
<dbReference type="GO" id="GO:0005634">
    <property type="term" value="C:nucleus"/>
    <property type="evidence" value="ECO:0007669"/>
    <property type="project" value="InterPro"/>
</dbReference>
<dbReference type="OrthoDB" id="9979678at2759"/>
<dbReference type="GO" id="GO:0003700">
    <property type="term" value="F:DNA-binding transcription factor activity"/>
    <property type="evidence" value="ECO:0007669"/>
    <property type="project" value="InterPro"/>
</dbReference>
<feature type="coiled-coil region" evidence="1">
    <location>
        <begin position="110"/>
        <end position="159"/>
    </location>
</feature>
<accession>A0A835Q542</accession>
<evidence type="ECO:0000259" key="2">
    <source>
        <dbReference type="PROSITE" id="PS51297"/>
    </source>
</evidence>
<dbReference type="AlphaFoldDB" id="A0A835Q542"/>
<keyword evidence="4" id="KW-1185">Reference proteome</keyword>
<protein>
    <recommendedName>
        <fullName evidence="2">K-box domain-containing protein</fullName>
    </recommendedName>
</protein>
<dbReference type="InterPro" id="IPR002487">
    <property type="entry name" value="TF_Kbox"/>
</dbReference>
<comment type="caution">
    <text evidence="3">The sequence shown here is derived from an EMBL/GenBank/DDBJ whole genome shotgun (WGS) entry which is preliminary data.</text>
</comment>
<name>A0A835Q542_VANPL</name>
<organism evidence="3 4">
    <name type="scientific">Vanilla planifolia</name>
    <name type="common">Vanilla</name>
    <dbReference type="NCBI Taxonomy" id="51239"/>
    <lineage>
        <taxon>Eukaryota</taxon>
        <taxon>Viridiplantae</taxon>
        <taxon>Streptophyta</taxon>
        <taxon>Embryophyta</taxon>
        <taxon>Tracheophyta</taxon>
        <taxon>Spermatophyta</taxon>
        <taxon>Magnoliopsida</taxon>
        <taxon>Liliopsida</taxon>
        <taxon>Asparagales</taxon>
        <taxon>Orchidaceae</taxon>
        <taxon>Vanilloideae</taxon>
        <taxon>Vanilleae</taxon>
        <taxon>Vanilla</taxon>
    </lineage>
</organism>
<evidence type="ECO:0000313" key="4">
    <source>
        <dbReference type="Proteomes" id="UP000636800"/>
    </source>
</evidence>
<dbReference type="Pfam" id="PF01486">
    <property type="entry name" value="K-box"/>
    <property type="match status" value="1"/>
</dbReference>
<gene>
    <name evidence="3" type="ORF">HPP92_020454</name>
</gene>